<evidence type="ECO:0000313" key="3">
    <source>
        <dbReference type="EMBL" id="MEN3748862.1"/>
    </source>
</evidence>
<evidence type="ECO:0000256" key="2">
    <source>
        <dbReference type="SAM" id="SignalP"/>
    </source>
</evidence>
<comment type="caution">
    <text evidence="3">The sequence shown here is derived from an EMBL/GenBank/DDBJ whole genome shotgun (WGS) entry which is preliminary data.</text>
</comment>
<feature type="signal peptide" evidence="2">
    <location>
        <begin position="1"/>
        <end position="20"/>
    </location>
</feature>
<dbReference type="Gene3D" id="2.40.160.90">
    <property type="match status" value="2"/>
</dbReference>
<feature type="compositionally biased region" description="Pro residues" evidence="1">
    <location>
        <begin position="36"/>
        <end position="54"/>
    </location>
</feature>
<dbReference type="Proteomes" id="UP001427805">
    <property type="component" value="Unassembled WGS sequence"/>
</dbReference>
<feature type="compositionally biased region" description="Polar residues" evidence="1">
    <location>
        <begin position="64"/>
        <end position="76"/>
    </location>
</feature>
<proteinExistence type="predicted"/>
<reference evidence="3 4" key="1">
    <citation type="submission" date="2024-05" db="EMBL/GenBank/DDBJ databases">
        <title>Sphingomonas sp. HF-S3 16S ribosomal RNA gene Genome sequencing and assembly.</title>
        <authorList>
            <person name="Lee H."/>
        </authorList>
    </citation>
    <scope>NUCLEOTIDE SEQUENCE [LARGE SCALE GENOMIC DNA]</scope>
    <source>
        <strain evidence="3 4">HF-S3</strain>
    </source>
</reference>
<name>A0ABV0BBB9_9SPHN</name>
<feature type="chain" id="PRO_5046946490" description="Transferrin-binding protein B C-lobe/N-lobe beta barrel domain-containing protein" evidence="2">
    <location>
        <begin position="21"/>
        <end position="600"/>
    </location>
</feature>
<sequence>MNKRLCLSAISALMCLSACSGGGGGGGVNSGGGPVAPTPTPTPTPTPAPTPTPTPNASLLGPLTSESFTNDSASGTATFPTGGAAVTTSAARSSVTVSYDAATRSYSISTDGRSQIFRPSDRDAAQSSSATDVFVRTNGSITDSLTLTRPSATSGALAYKYVGAGYWQRTNNGTSAVTGSFDAFTYGVETPDAALPRTGSANYSLDLLGIAAGWRGLRAISGTGRLEANFASGLIAIRGTAREYDVPTGSLASGAMVFSSETALSSTGNGFNGSFSYNSEYATTYDAYDGTVAGRFYGPGAEEVGATFSARNRDGSSIVGTLTGGRAPVPSLPTLDALSANQQFDIYAYSYHPEYYHGYDFRSTWIRYDAASRSWTFQPQNLTTDRVPSFGPSNRNATLSNARFTIYDVVNDVGTFRLTLYNPGAGNDQLALSYASFGSWEGKFTNTPGLEPSSTGGAMIAFGQTTPTRNIPMTGTATYAGIVFGQGSGDSHRYTVGGTSRFDLAFSTGEFTVALQLNGIEKRLGTAVDFGSFTYAGKGIGREMLATDRANNIGWRGFLAGPNGEEIAGTFRVGGRDPLDSGSTVWLYGATGAKRCAGAC</sequence>
<evidence type="ECO:0000256" key="1">
    <source>
        <dbReference type="SAM" id="MobiDB-lite"/>
    </source>
</evidence>
<gene>
    <name evidence="3" type="ORF">TPR58_16930</name>
</gene>
<evidence type="ECO:0008006" key="5">
    <source>
        <dbReference type="Google" id="ProtNLM"/>
    </source>
</evidence>
<keyword evidence="4" id="KW-1185">Reference proteome</keyword>
<keyword evidence="2" id="KW-0732">Signal</keyword>
<feature type="region of interest" description="Disordered" evidence="1">
    <location>
        <begin position="30"/>
        <end position="76"/>
    </location>
</feature>
<protein>
    <recommendedName>
        <fullName evidence="5">Transferrin-binding protein B C-lobe/N-lobe beta barrel domain-containing protein</fullName>
    </recommendedName>
</protein>
<dbReference type="RefSeq" id="WP_346247900.1">
    <property type="nucleotide sequence ID" value="NZ_JBDIZK010000010.1"/>
</dbReference>
<dbReference type="EMBL" id="JBDIZK010000010">
    <property type="protein sequence ID" value="MEN3748862.1"/>
    <property type="molecule type" value="Genomic_DNA"/>
</dbReference>
<accession>A0ABV0BBB9</accession>
<organism evidence="3 4">
    <name type="scientific">Sphingomonas rustica</name>
    <dbReference type="NCBI Taxonomy" id="3103142"/>
    <lineage>
        <taxon>Bacteria</taxon>
        <taxon>Pseudomonadati</taxon>
        <taxon>Pseudomonadota</taxon>
        <taxon>Alphaproteobacteria</taxon>
        <taxon>Sphingomonadales</taxon>
        <taxon>Sphingomonadaceae</taxon>
        <taxon>Sphingomonas</taxon>
    </lineage>
</organism>
<evidence type="ECO:0000313" key="4">
    <source>
        <dbReference type="Proteomes" id="UP001427805"/>
    </source>
</evidence>
<dbReference type="SUPFAM" id="SSF56925">
    <property type="entry name" value="OMPA-like"/>
    <property type="match status" value="2"/>
</dbReference>
<dbReference type="InterPro" id="IPR011250">
    <property type="entry name" value="OMP/PagP_B-barrel"/>
</dbReference>